<reference evidence="1 2" key="1">
    <citation type="submission" date="2012-12" db="EMBL/GenBank/DDBJ databases">
        <title>Whole genome shotgun sequence of Gordonia aichiensis NBRC 108223.</title>
        <authorList>
            <person name="Isaki-Nakamura S."/>
            <person name="Hosoyama A."/>
            <person name="Tsuchikane K."/>
            <person name="Ando Y."/>
            <person name="Baba S."/>
            <person name="Ohji S."/>
            <person name="Hamada M."/>
            <person name="Tamura T."/>
            <person name="Yamazoe A."/>
            <person name="Yamazaki S."/>
            <person name="Fujita N."/>
        </authorList>
    </citation>
    <scope>NUCLEOTIDE SEQUENCE [LARGE SCALE GENOMIC DNA]</scope>
    <source>
        <strain evidence="1 2">NBRC 108223</strain>
    </source>
</reference>
<keyword evidence="2" id="KW-1185">Reference proteome</keyword>
<organism evidence="1 2">
    <name type="scientific">Gordonia aichiensis NBRC 108223</name>
    <dbReference type="NCBI Taxonomy" id="1220583"/>
    <lineage>
        <taxon>Bacteria</taxon>
        <taxon>Bacillati</taxon>
        <taxon>Actinomycetota</taxon>
        <taxon>Actinomycetes</taxon>
        <taxon>Mycobacteriales</taxon>
        <taxon>Gordoniaceae</taxon>
        <taxon>Gordonia</taxon>
    </lineage>
</organism>
<evidence type="ECO:0000313" key="1">
    <source>
        <dbReference type="EMBL" id="GAC50655.1"/>
    </source>
</evidence>
<dbReference type="PANTHER" id="PTHR36849:SF1">
    <property type="entry name" value="CYTOPLASMIC PROTEIN"/>
    <property type="match status" value="1"/>
</dbReference>
<accession>L7KP69</accession>
<dbReference type="STRING" id="1220583.GOACH_27_00400"/>
<dbReference type="InterPro" id="IPR052552">
    <property type="entry name" value="YeaO-like"/>
</dbReference>
<gene>
    <name evidence="1" type="ORF">GOACH_27_00400</name>
</gene>
<evidence type="ECO:0000313" key="2">
    <source>
        <dbReference type="Proteomes" id="UP000010988"/>
    </source>
</evidence>
<dbReference type="Proteomes" id="UP000010988">
    <property type="component" value="Unassembled WGS sequence"/>
</dbReference>
<name>L7KP69_9ACTN</name>
<proteinExistence type="predicted"/>
<dbReference type="PANTHER" id="PTHR36849">
    <property type="entry name" value="CYTOPLASMIC PROTEIN-RELATED"/>
    <property type="match status" value="1"/>
</dbReference>
<protein>
    <recommendedName>
        <fullName evidence="3">MarR family transcriptional regulator</fullName>
    </recommendedName>
</protein>
<evidence type="ECO:0008006" key="3">
    <source>
        <dbReference type="Google" id="ProtNLM"/>
    </source>
</evidence>
<dbReference type="eggNOG" id="COG3189">
    <property type="taxonomic scope" value="Bacteria"/>
</dbReference>
<dbReference type="OrthoDB" id="9790745at2"/>
<dbReference type="EMBL" id="BANR01000027">
    <property type="protein sequence ID" value="GAC50655.1"/>
    <property type="molecule type" value="Genomic_DNA"/>
</dbReference>
<sequence length="122" mass="13941">MTADDVRVARVYDDPDTTEGARVLVDRLWPRGMSKERAHLDLWLKDVAPSTGLRRWYHHDPSKYDEFASRYRAELDDRDHARALHELRELMAKGPLTLLTASRRADISEAAVLRDVLLGSSG</sequence>
<dbReference type="RefSeq" id="WP_005178737.1">
    <property type="nucleotide sequence ID" value="NZ_BANR01000027.1"/>
</dbReference>
<comment type="caution">
    <text evidence="1">The sequence shown here is derived from an EMBL/GenBank/DDBJ whole genome shotgun (WGS) entry which is preliminary data.</text>
</comment>
<dbReference type="Pfam" id="PF22752">
    <property type="entry name" value="DUF488-N3i"/>
    <property type="match status" value="1"/>
</dbReference>
<dbReference type="AlphaFoldDB" id="L7KP69"/>